<dbReference type="OrthoDB" id="8720341at2"/>
<name>A0A411X5T7_9BURK</name>
<evidence type="ECO:0000313" key="2">
    <source>
        <dbReference type="EMBL" id="GGY26714.1"/>
    </source>
</evidence>
<dbReference type="AlphaFoldDB" id="A0A411X5T7"/>
<reference evidence="2" key="3">
    <citation type="submission" date="2022-12" db="EMBL/GenBank/DDBJ databases">
        <authorList>
            <person name="Sun Q."/>
            <person name="Kim S."/>
        </authorList>
    </citation>
    <scope>NUCLEOTIDE SEQUENCE</scope>
    <source>
        <strain evidence="2">KCTC 12343</strain>
    </source>
</reference>
<evidence type="ECO:0000256" key="1">
    <source>
        <dbReference type="SAM" id="SignalP"/>
    </source>
</evidence>
<reference evidence="2" key="1">
    <citation type="journal article" date="2014" name="Int. J. Syst. Evol. Microbiol.">
        <title>Complete genome sequence of Corynebacterium casei LMG S-19264T (=DSM 44701T), isolated from a smear-ripened cheese.</title>
        <authorList>
            <consortium name="US DOE Joint Genome Institute (JGI-PGF)"/>
            <person name="Walter F."/>
            <person name="Albersmeier A."/>
            <person name="Kalinowski J."/>
            <person name="Ruckert C."/>
        </authorList>
    </citation>
    <scope>NUCLEOTIDE SEQUENCE</scope>
    <source>
        <strain evidence="2">KCTC 12343</strain>
    </source>
</reference>
<gene>
    <name evidence="3" type="ORF">EYF70_28815</name>
    <name evidence="2" type="ORF">GCM10007387_05940</name>
</gene>
<dbReference type="Proteomes" id="UP000628442">
    <property type="component" value="Unassembled WGS sequence"/>
</dbReference>
<dbReference type="Proteomes" id="UP000292307">
    <property type="component" value="Chromosome"/>
</dbReference>
<protein>
    <submittedName>
        <fullName evidence="3">DUF4148 domain-containing protein</fullName>
    </submittedName>
</protein>
<proteinExistence type="predicted"/>
<keyword evidence="4" id="KW-1185">Reference proteome</keyword>
<feature type="chain" id="PRO_5044602011" evidence="1">
    <location>
        <begin position="18"/>
        <end position="120"/>
    </location>
</feature>
<evidence type="ECO:0000313" key="3">
    <source>
        <dbReference type="EMBL" id="QBI04371.1"/>
    </source>
</evidence>
<sequence>MKTIAAIVATIALSASAAVSAHEGASITRVEIVAERNAAAGYATYGEQYAGNTFETVSTKTREQVKAEVLIARQRGELVHGEQYPAQPIDTGAQGKTRAEVRAELVAYRAVNPDSYSVFN</sequence>
<keyword evidence="1" id="KW-0732">Signal</keyword>
<accession>A0A411X5T7</accession>
<evidence type="ECO:0000313" key="5">
    <source>
        <dbReference type="Proteomes" id="UP000628442"/>
    </source>
</evidence>
<dbReference type="EMBL" id="BMWV01000001">
    <property type="protein sequence ID" value="GGY26714.1"/>
    <property type="molecule type" value="Genomic_DNA"/>
</dbReference>
<organism evidence="2 5">
    <name type="scientific">Pseudoduganella albidiflava</name>
    <dbReference type="NCBI Taxonomy" id="321983"/>
    <lineage>
        <taxon>Bacteria</taxon>
        <taxon>Pseudomonadati</taxon>
        <taxon>Pseudomonadota</taxon>
        <taxon>Betaproteobacteria</taxon>
        <taxon>Burkholderiales</taxon>
        <taxon>Oxalobacteraceae</taxon>
        <taxon>Telluria group</taxon>
        <taxon>Pseudoduganella</taxon>
    </lineage>
</organism>
<dbReference type="RefSeq" id="WP_131148432.1">
    <property type="nucleotide sequence ID" value="NZ_BMWV01000001.1"/>
</dbReference>
<evidence type="ECO:0000313" key="4">
    <source>
        <dbReference type="Proteomes" id="UP000292307"/>
    </source>
</evidence>
<dbReference type="EMBL" id="CP036401">
    <property type="protein sequence ID" value="QBI04371.1"/>
    <property type="molecule type" value="Genomic_DNA"/>
</dbReference>
<feature type="signal peptide" evidence="1">
    <location>
        <begin position="1"/>
        <end position="17"/>
    </location>
</feature>
<reference evidence="3 4" key="2">
    <citation type="submission" date="2019-02" db="EMBL/GenBank/DDBJ databases">
        <title>Draft Genome Sequences of Six Type Strains of the Genus Massilia.</title>
        <authorList>
            <person name="Miess H."/>
            <person name="Frediansyhah A."/>
            <person name="Gross H."/>
        </authorList>
    </citation>
    <scope>NUCLEOTIDE SEQUENCE [LARGE SCALE GENOMIC DNA]</scope>
    <source>
        <strain evidence="3 4">DSM 17472</strain>
    </source>
</reference>